<organism evidence="3 4">
    <name type="scientific">Pseudomonas fluorescens</name>
    <dbReference type="NCBI Taxonomy" id="294"/>
    <lineage>
        <taxon>Bacteria</taxon>
        <taxon>Pseudomonadati</taxon>
        <taxon>Pseudomonadota</taxon>
        <taxon>Gammaproteobacteria</taxon>
        <taxon>Pseudomonadales</taxon>
        <taxon>Pseudomonadaceae</taxon>
        <taxon>Pseudomonas</taxon>
    </lineage>
</organism>
<dbReference type="RefSeq" id="WP_081089279.1">
    <property type="nucleotide sequence ID" value="NZ_JAVEFB010000003.1"/>
</dbReference>
<gene>
    <name evidence="3" type="ORF">PFL603g_00106</name>
</gene>
<evidence type="ECO:0000256" key="2">
    <source>
        <dbReference type="ARBA" id="ARBA00023002"/>
    </source>
</evidence>
<dbReference type="CDD" id="cd05233">
    <property type="entry name" value="SDR_c"/>
    <property type="match status" value="1"/>
</dbReference>
<comment type="caution">
    <text evidence="3">The sequence shown here is derived from an EMBL/GenBank/DDBJ whole genome shotgun (WGS) entry which is preliminary data.</text>
</comment>
<dbReference type="InterPro" id="IPR020904">
    <property type="entry name" value="Sc_DH/Rdtase_CS"/>
</dbReference>
<dbReference type="PATRIC" id="fig|294.195.peg.111"/>
<dbReference type="GO" id="GO:0016491">
    <property type="term" value="F:oxidoreductase activity"/>
    <property type="evidence" value="ECO:0007669"/>
    <property type="project" value="UniProtKB-KW"/>
</dbReference>
<evidence type="ECO:0000313" key="4">
    <source>
        <dbReference type="Proteomes" id="UP000063434"/>
    </source>
</evidence>
<accession>A0A109LB02</accession>
<dbReference type="PROSITE" id="PS00061">
    <property type="entry name" value="ADH_SHORT"/>
    <property type="match status" value="1"/>
</dbReference>
<proteinExistence type="inferred from homology"/>
<dbReference type="PANTHER" id="PTHR24321">
    <property type="entry name" value="DEHYDROGENASES, SHORT CHAIN"/>
    <property type="match status" value="1"/>
</dbReference>
<dbReference type="PRINTS" id="PR00081">
    <property type="entry name" value="GDHRDH"/>
</dbReference>
<evidence type="ECO:0000256" key="1">
    <source>
        <dbReference type="ARBA" id="ARBA00006484"/>
    </source>
</evidence>
<name>A0A109LB02_PSEFL</name>
<dbReference type="PANTHER" id="PTHR24321:SF14">
    <property type="entry name" value="SHORT-CHAIN TYPE DEHYDROGENASE_REDUCTASE BLR2146-RELATED"/>
    <property type="match status" value="1"/>
</dbReference>
<dbReference type="Gene3D" id="3.40.50.720">
    <property type="entry name" value="NAD(P)-binding Rossmann-like Domain"/>
    <property type="match status" value="1"/>
</dbReference>
<sequence length="272" mass="28903">MSEIVQRLDGKVCVITGAGSGIGRASALRFAREGATVVVTDLFAESAQAVAAEIGAKAMAMQVDVGEEDALRQMVEQTVETFGRIDVLFNNAVYRNPATTRDIDFINFNTELFHNCMRVNVLGGVLACKYALPHMLAQGSGSILFTSSTSSIAGEISQFSYGASKAALNWYVQSIAATFGKRGIRCNGILPGVIRTPAMESWANEAMKSAFLDLQNVPQLGEPEDIAAMAAFLASDDAAYVNGTLMRVDGGMSCGTPMVPVVRNFLLPQASV</sequence>
<dbReference type="Pfam" id="PF13561">
    <property type="entry name" value="adh_short_C2"/>
    <property type="match status" value="1"/>
</dbReference>
<evidence type="ECO:0000313" key="3">
    <source>
        <dbReference type="EMBL" id="KWV84280.1"/>
    </source>
</evidence>
<dbReference type="EC" id="1.1.1.-" evidence="3"/>
<dbReference type="InterPro" id="IPR002347">
    <property type="entry name" value="SDR_fam"/>
</dbReference>
<dbReference type="InterPro" id="IPR036291">
    <property type="entry name" value="NAD(P)-bd_dom_sf"/>
</dbReference>
<keyword evidence="2 3" id="KW-0560">Oxidoreductase</keyword>
<reference evidence="3 4" key="1">
    <citation type="submission" date="2015-05" db="EMBL/GenBank/DDBJ databases">
        <title>A genomic and transcriptomic approach to investigate the blue pigment phenotype in Pseudomonas fluorescens.</title>
        <authorList>
            <person name="Andreani N.A."/>
            <person name="Cardazzo B."/>
        </authorList>
    </citation>
    <scope>NUCLEOTIDE SEQUENCE [LARGE SCALE GENOMIC DNA]</scope>
    <source>
        <strain evidence="3 4">Ps_40</strain>
    </source>
</reference>
<dbReference type="NCBIfam" id="NF005559">
    <property type="entry name" value="PRK07231.1"/>
    <property type="match status" value="1"/>
</dbReference>
<comment type="similarity">
    <text evidence="1">Belongs to the short-chain dehydrogenases/reductases (SDR) family.</text>
</comment>
<dbReference type="EMBL" id="LCYC01000002">
    <property type="protein sequence ID" value="KWV84280.1"/>
    <property type="molecule type" value="Genomic_DNA"/>
</dbReference>
<dbReference type="Proteomes" id="UP000063434">
    <property type="component" value="Unassembled WGS sequence"/>
</dbReference>
<dbReference type="AlphaFoldDB" id="A0A109LB02"/>
<dbReference type="FunFam" id="3.40.50.720:FF:000084">
    <property type="entry name" value="Short-chain dehydrogenase reductase"/>
    <property type="match status" value="1"/>
</dbReference>
<dbReference type="SUPFAM" id="SSF51735">
    <property type="entry name" value="NAD(P)-binding Rossmann-fold domains"/>
    <property type="match status" value="1"/>
</dbReference>
<dbReference type="PRINTS" id="PR00080">
    <property type="entry name" value="SDRFAMILY"/>
</dbReference>
<protein>
    <submittedName>
        <fullName evidence="3">NADP-dependent 7-alpha-hydroxysteroid dehydrogenase</fullName>
        <ecNumber evidence="3">1.1.1.-</ecNumber>
    </submittedName>
</protein>